<dbReference type="InterPro" id="IPR023476">
    <property type="entry name" value="Pep_tRNA_hydro_II_dom_sf"/>
</dbReference>
<dbReference type="InterPro" id="IPR042237">
    <property type="entry name" value="PTRHD1"/>
</dbReference>
<dbReference type="PANTHER" id="PTHR46194">
    <property type="entry name" value="PEPTIDYL-TRNA HYDROLASE PTRHD1-RELATED"/>
    <property type="match status" value="1"/>
</dbReference>
<dbReference type="Pfam" id="PF01981">
    <property type="entry name" value="PTH2"/>
    <property type="match status" value="1"/>
</dbReference>
<feature type="compositionally biased region" description="Polar residues" evidence="4">
    <location>
        <begin position="1"/>
        <end position="10"/>
    </location>
</feature>
<proteinExistence type="predicted"/>
<dbReference type="InterPro" id="IPR002833">
    <property type="entry name" value="PTH2"/>
</dbReference>
<dbReference type="GO" id="GO:0004045">
    <property type="term" value="F:peptidyl-tRNA hydrolase activity"/>
    <property type="evidence" value="ECO:0007669"/>
    <property type="project" value="UniProtKB-EC"/>
</dbReference>
<dbReference type="EMBL" id="CDMZ01001404">
    <property type="protein sequence ID" value="CEM32063.1"/>
    <property type="molecule type" value="Genomic_DNA"/>
</dbReference>
<evidence type="ECO:0000256" key="3">
    <source>
        <dbReference type="ARBA" id="ARBA00048707"/>
    </source>
</evidence>
<keyword evidence="2" id="KW-0378">Hydrolase</keyword>
<dbReference type="PANTHER" id="PTHR46194:SF1">
    <property type="entry name" value="PEPTIDYL-TRNA HYDROLASE PTRHD1-RELATED"/>
    <property type="match status" value="1"/>
</dbReference>
<dbReference type="SUPFAM" id="SSF102462">
    <property type="entry name" value="Peptidyl-tRNA hydrolase II"/>
    <property type="match status" value="1"/>
</dbReference>
<reference evidence="5" key="1">
    <citation type="submission" date="2014-11" db="EMBL/GenBank/DDBJ databases">
        <authorList>
            <person name="Otto D Thomas"/>
            <person name="Naeem Raeece"/>
        </authorList>
    </citation>
    <scope>NUCLEOTIDE SEQUENCE</scope>
</reference>
<evidence type="ECO:0000256" key="4">
    <source>
        <dbReference type="SAM" id="MobiDB-lite"/>
    </source>
</evidence>
<comment type="catalytic activity">
    <reaction evidence="3">
        <text>an N-acyl-L-alpha-aminoacyl-tRNA + H2O = an N-acyl-L-amino acid + a tRNA + H(+)</text>
        <dbReference type="Rhea" id="RHEA:54448"/>
        <dbReference type="Rhea" id="RHEA-COMP:10123"/>
        <dbReference type="Rhea" id="RHEA-COMP:13883"/>
        <dbReference type="ChEBI" id="CHEBI:15377"/>
        <dbReference type="ChEBI" id="CHEBI:15378"/>
        <dbReference type="ChEBI" id="CHEBI:59874"/>
        <dbReference type="ChEBI" id="CHEBI:78442"/>
        <dbReference type="ChEBI" id="CHEBI:138191"/>
        <dbReference type="EC" id="3.1.1.29"/>
    </reaction>
</comment>
<name>A0A0G4GPF8_9ALVE</name>
<dbReference type="EC" id="3.1.1.29" evidence="1"/>
<evidence type="ECO:0000256" key="1">
    <source>
        <dbReference type="ARBA" id="ARBA00013260"/>
    </source>
</evidence>
<gene>
    <name evidence="5" type="ORF">Cvel_22754</name>
</gene>
<feature type="region of interest" description="Disordered" evidence="4">
    <location>
        <begin position="1"/>
        <end position="41"/>
    </location>
</feature>
<evidence type="ECO:0000313" key="5">
    <source>
        <dbReference type="EMBL" id="CEM32063.1"/>
    </source>
</evidence>
<dbReference type="VEuPathDB" id="CryptoDB:Cvel_22754"/>
<evidence type="ECO:0000256" key="2">
    <source>
        <dbReference type="ARBA" id="ARBA00022801"/>
    </source>
</evidence>
<accession>A0A0G4GPF8</accession>
<protein>
    <recommendedName>
        <fullName evidence="1">peptidyl-tRNA hydrolase</fullName>
        <ecNumber evidence="1">3.1.1.29</ecNumber>
    </recommendedName>
</protein>
<sequence length="117" mass="12092">MSGEAGSSQGEAPPAGTAMVAEGAGGGKASQGGRGEGGDVPVDPVIQYIVMRKDLSKVLKWPAGAVVSQAAHAAVAAVAASWDEKWTQAYLKDLDRMHKVTLQLSHSSYRRETASAI</sequence>
<dbReference type="AlphaFoldDB" id="A0A0G4GPF8"/>
<organism evidence="5">
    <name type="scientific">Chromera velia CCMP2878</name>
    <dbReference type="NCBI Taxonomy" id="1169474"/>
    <lineage>
        <taxon>Eukaryota</taxon>
        <taxon>Sar</taxon>
        <taxon>Alveolata</taxon>
        <taxon>Colpodellida</taxon>
        <taxon>Chromeraceae</taxon>
        <taxon>Chromera</taxon>
    </lineage>
</organism>
<dbReference type="PhylomeDB" id="A0A0G4GPF8"/>
<feature type="compositionally biased region" description="Gly residues" evidence="4">
    <location>
        <begin position="23"/>
        <end position="35"/>
    </location>
</feature>
<dbReference type="Gene3D" id="3.40.1490.10">
    <property type="entry name" value="Bit1"/>
    <property type="match status" value="1"/>
</dbReference>